<evidence type="ECO:0000313" key="3">
    <source>
        <dbReference type="Proteomes" id="UP001324115"/>
    </source>
</evidence>
<evidence type="ECO:0000313" key="2">
    <source>
        <dbReference type="EMBL" id="KAK4559234.1"/>
    </source>
</evidence>
<dbReference type="InterPro" id="IPR036691">
    <property type="entry name" value="Endo/exonu/phosph_ase_sf"/>
</dbReference>
<dbReference type="InterPro" id="IPR052343">
    <property type="entry name" value="Retrotransposon-Effector_Assoc"/>
</dbReference>
<comment type="caution">
    <text evidence="2">The sequence shown here is derived from an EMBL/GenBank/DDBJ whole genome shotgun (WGS) entry which is preliminary data.</text>
</comment>
<reference evidence="2 3" key="1">
    <citation type="journal article" date="2023" name="G3 (Bethesda)">
        <title>A haplotype-resolved chromosome-scale genome for Quercus rubra L. provides insights into the genetics of adaptive traits for red oak species.</title>
        <authorList>
            <person name="Kapoor B."/>
            <person name="Jenkins J."/>
            <person name="Schmutz J."/>
            <person name="Zhebentyayeva T."/>
            <person name="Kuelheim C."/>
            <person name="Coggeshall M."/>
            <person name="Heim C."/>
            <person name="Lasky J.R."/>
            <person name="Leites L."/>
            <person name="Islam-Faridi N."/>
            <person name="Romero-Severson J."/>
            <person name="DeLeo V.L."/>
            <person name="Lucas S.M."/>
            <person name="Lazic D."/>
            <person name="Gailing O."/>
            <person name="Carlson J."/>
            <person name="Staton M."/>
        </authorList>
    </citation>
    <scope>NUCLEOTIDE SEQUENCE [LARGE SCALE GENOMIC DNA]</scope>
    <source>
        <strain evidence="2">Pseudo-F2</strain>
    </source>
</reference>
<dbReference type="Gene3D" id="3.60.10.10">
    <property type="entry name" value="Endonuclease/exonuclease/phosphatase"/>
    <property type="match status" value="1"/>
</dbReference>
<organism evidence="2 3">
    <name type="scientific">Quercus rubra</name>
    <name type="common">Northern red oak</name>
    <name type="synonym">Quercus borealis</name>
    <dbReference type="NCBI Taxonomy" id="3512"/>
    <lineage>
        <taxon>Eukaryota</taxon>
        <taxon>Viridiplantae</taxon>
        <taxon>Streptophyta</taxon>
        <taxon>Embryophyta</taxon>
        <taxon>Tracheophyta</taxon>
        <taxon>Spermatophyta</taxon>
        <taxon>Magnoliopsida</taxon>
        <taxon>eudicotyledons</taxon>
        <taxon>Gunneridae</taxon>
        <taxon>Pentapetalae</taxon>
        <taxon>rosids</taxon>
        <taxon>fabids</taxon>
        <taxon>Fagales</taxon>
        <taxon>Fagaceae</taxon>
        <taxon>Quercus</taxon>
    </lineage>
</organism>
<evidence type="ECO:0000256" key="1">
    <source>
        <dbReference type="SAM" id="Coils"/>
    </source>
</evidence>
<evidence type="ECO:0008006" key="4">
    <source>
        <dbReference type="Google" id="ProtNLM"/>
    </source>
</evidence>
<sequence>MELITRAVIRNLWRDQHVDWSYLGSCGASRGVLLMWDTRAVNKVEEAVGRFSISCRFTSVSNQRLLWEELVGLNSWWNVPWCVGGDFNVIRFPSERSGSTSFTAAMREFSSFIFEQGLIDIPLQWGFFTSYNSREVVSKARLDRFLGRWPFRFENMWLKDEGFVERELLKNDLKKWNVEVFGNVEDRVRKLWQELSDLEMIEDSRALLEEEMLELERVRGELEKVTLMEEICWRQKSRVLCIREGDMNTRFFHHLANSHRRFNSIDRLMVDGELSSDPEAIACCISHFYRQLCAETVAHRPFLDDVEFFCISEEDACWLDRPFDEEKVFGVISDFKGDKALGPDDFSMAFFQACWCFLKAKIMAMLQNFHTQAVFEKSLNASFLALIPKKVDAVEIKDFRPISLVGGIYKIIFKVLANHLRRVAHGLISNS</sequence>
<protein>
    <recommendedName>
        <fullName evidence="4">Reverse transcriptase</fullName>
    </recommendedName>
</protein>
<keyword evidence="1" id="KW-0175">Coiled coil</keyword>
<dbReference type="EMBL" id="JAXUIC010000012">
    <property type="protein sequence ID" value="KAK4559234.1"/>
    <property type="molecule type" value="Genomic_DNA"/>
</dbReference>
<dbReference type="Proteomes" id="UP001324115">
    <property type="component" value="Unassembled WGS sequence"/>
</dbReference>
<accession>A0AAN7E080</accession>
<name>A0AAN7E080_QUERU</name>
<proteinExistence type="predicted"/>
<dbReference type="PANTHER" id="PTHR46890">
    <property type="entry name" value="NON-LTR RETROLELEMENT REVERSE TRANSCRIPTASE-LIKE PROTEIN-RELATED"/>
    <property type="match status" value="1"/>
</dbReference>
<dbReference type="SUPFAM" id="SSF56219">
    <property type="entry name" value="DNase I-like"/>
    <property type="match status" value="1"/>
</dbReference>
<keyword evidence="3" id="KW-1185">Reference proteome</keyword>
<feature type="coiled-coil region" evidence="1">
    <location>
        <begin position="198"/>
        <end position="228"/>
    </location>
</feature>
<dbReference type="PANTHER" id="PTHR46890:SF50">
    <property type="entry name" value="RNA-DIRECTED DNA POLYMERASE, EUKARYOTA, REVERSE TRANSCRIPTASE ZINC-BINDING DOMAIN PROTEIN-RELATED"/>
    <property type="match status" value="1"/>
</dbReference>
<dbReference type="AlphaFoldDB" id="A0AAN7E080"/>
<gene>
    <name evidence="2" type="ORF">RGQ29_008468</name>
</gene>